<sequence length="115" mass="12023">MSEPRNNAPPPQPADTEPARRPEPPRKPGPSRIGGAWMSAVLGAIVLILLLIFVLQNLGHVNVSFAGANGRIPLGVALLLSAVAGALIVAVPGSARIVQLRRANRSARRALSRST</sequence>
<feature type="transmembrane region" description="Helical" evidence="6">
    <location>
        <begin position="36"/>
        <end position="55"/>
    </location>
</feature>
<evidence type="ECO:0000313" key="9">
    <source>
        <dbReference type="Proteomes" id="UP000502508"/>
    </source>
</evidence>
<name>A0A6F8XQJ2_9ACTN</name>
<dbReference type="RefSeq" id="WP_173036204.1">
    <property type="nucleotide sequence ID" value="NZ_AP022870.1"/>
</dbReference>
<feature type="compositionally biased region" description="Basic and acidic residues" evidence="5">
    <location>
        <begin position="17"/>
        <end position="26"/>
    </location>
</feature>
<gene>
    <name evidence="8" type="ORF">Pflav_025000</name>
</gene>
<evidence type="ECO:0000256" key="4">
    <source>
        <dbReference type="ARBA" id="ARBA00023136"/>
    </source>
</evidence>
<feature type="region of interest" description="Disordered" evidence="5">
    <location>
        <begin position="1"/>
        <end position="32"/>
    </location>
</feature>
<protein>
    <recommendedName>
        <fullName evidence="7">Lipopolysaccharide assembly protein A domain-containing protein</fullName>
    </recommendedName>
</protein>
<evidence type="ECO:0000256" key="1">
    <source>
        <dbReference type="ARBA" id="ARBA00022475"/>
    </source>
</evidence>
<evidence type="ECO:0000256" key="2">
    <source>
        <dbReference type="ARBA" id="ARBA00022692"/>
    </source>
</evidence>
<reference evidence="8 9" key="1">
    <citation type="submission" date="2020-03" db="EMBL/GenBank/DDBJ databases">
        <title>Whole genome shotgun sequence of Phytohabitans flavus NBRC 107702.</title>
        <authorList>
            <person name="Komaki H."/>
            <person name="Tamura T."/>
        </authorList>
    </citation>
    <scope>NUCLEOTIDE SEQUENCE [LARGE SCALE GENOMIC DNA]</scope>
    <source>
        <strain evidence="8 9">NBRC 107702</strain>
    </source>
</reference>
<accession>A0A6F8XQJ2</accession>
<evidence type="ECO:0000256" key="5">
    <source>
        <dbReference type="SAM" id="MobiDB-lite"/>
    </source>
</evidence>
<dbReference type="KEGG" id="pfla:Pflav_025000"/>
<keyword evidence="3 6" id="KW-1133">Transmembrane helix</keyword>
<dbReference type="InterPro" id="IPR010445">
    <property type="entry name" value="LapA_dom"/>
</dbReference>
<keyword evidence="9" id="KW-1185">Reference proteome</keyword>
<keyword evidence="4 6" id="KW-0472">Membrane</keyword>
<reference evidence="8 9" key="2">
    <citation type="submission" date="2020-03" db="EMBL/GenBank/DDBJ databases">
        <authorList>
            <person name="Ichikawa N."/>
            <person name="Kimura A."/>
            <person name="Kitahashi Y."/>
            <person name="Uohara A."/>
        </authorList>
    </citation>
    <scope>NUCLEOTIDE SEQUENCE [LARGE SCALE GENOMIC DNA]</scope>
    <source>
        <strain evidence="8 9">NBRC 107702</strain>
    </source>
</reference>
<dbReference type="EMBL" id="AP022870">
    <property type="protein sequence ID" value="BCB76090.1"/>
    <property type="molecule type" value="Genomic_DNA"/>
</dbReference>
<evidence type="ECO:0000256" key="6">
    <source>
        <dbReference type="SAM" id="Phobius"/>
    </source>
</evidence>
<dbReference type="Pfam" id="PF06305">
    <property type="entry name" value="LapA_dom"/>
    <property type="match status" value="1"/>
</dbReference>
<feature type="transmembrane region" description="Helical" evidence="6">
    <location>
        <begin position="75"/>
        <end position="98"/>
    </location>
</feature>
<keyword evidence="1" id="KW-1003">Cell membrane</keyword>
<feature type="domain" description="Lipopolysaccharide assembly protein A" evidence="7">
    <location>
        <begin position="56"/>
        <end position="113"/>
    </location>
</feature>
<proteinExistence type="predicted"/>
<evidence type="ECO:0000256" key="3">
    <source>
        <dbReference type="ARBA" id="ARBA00022989"/>
    </source>
</evidence>
<evidence type="ECO:0000313" key="8">
    <source>
        <dbReference type="EMBL" id="BCB76090.1"/>
    </source>
</evidence>
<dbReference type="Proteomes" id="UP000502508">
    <property type="component" value="Chromosome"/>
</dbReference>
<keyword evidence="2 6" id="KW-0812">Transmembrane</keyword>
<dbReference type="AlphaFoldDB" id="A0A6F8XQJ2"/>
<evidence type="ECO:0000259" key="7">
    <source>
        <dbReference type="Pfam" id="PF06305"/>
    </source>
</evidence>
<dbReference type="GO" id="GO:0005886">
    <property type="term" value="C:plasma membrane"/>
    <property type="evidence" value="ECO:0007669"/>
    <property type="project" value="InterPro"/>
</dbReference>
<organism evidence="8 9">
    <name type="scientific">Phytohabitans flavus</name>
    <dbReference type="NCBI Taxonomy" id="1076124"/>
    <lineage>
        <taxon>Bacteria</taxon>
        <taxon>Bacillati</taxon>
        <taxon>Actinomycetota</taxon>
        <taxon>Actinomycetes</taxon>
        <taxon>Micromonosporales</taxon>
        <taxon>Micromonosporaceae</taxon>
    </lineage>
</organism>